<dbReference type="Proteomes" id="UP001279410">
    <property type="component" value="Unassembled WGS sequence"/>
</dbReference>
<accession>A0AAD3RGV5</accession>
<sequence>MSSLLDHGLIRTAAVEQVVAPIASHLCHLVLLCDSVEEPEQFSHLEEAAQTVAKATENMAAVASRLISETEDEVLHMEMSSLLESVTVSGQHVLLAAQKLGIQPSLAEHREELITATQNVFLGVVKVLLADDDATVRRVVAAADRVLECLSELGSSTDIKSLLRSFQVVSEALLLLNNLTMERANSLQDPRQTKQLLDSLETLRRCISMLHTAMCTTIKHPTSQQISDVISRAKLMVETHYICDTLSLNVQIQCWSSKAHYVVEEIRRQDGIHQEAKEHIRAGLQGRTPEDFKEVSAAIPSKVKEVEYPTDTAMTWQKGYTESVDAPKTNISTAAVAIYGPEKDDVARSGAYKEASSLTYTSLFLKQESNSWDPKDNRIVQVTRKMADTICYMTQYLKKRGPIPNKEAFVTAAKDVISNCQSVTQFIRVIANHCLDKQCTVELSLIVEQILTITNQLNIISSVNAVTPGCKSSDEILVKNTQNLLQTVLRGVHAAETACITGLKQPEPNSDGAEATALCFQWKRNLEIHRAQQTSNPETDDLGLRKTSSHPVAPSLAPPVNVQDGYK</sequence>
<evidence type="ECO:0000256" key="1">
    <source>
        <dbReference type="ARBA" id="ARBA00004496"/>
    </source>
</evidence>
<reference evidence="5" key="1">
    <citation type="submission" date="2022-08" db="EMBL/GenBank/DDBJ databases">
        <title>Genome sequencing of akame (Lates japonicus).</title>
        <authorList>
            <person name="Hashiguchi Y."/>
            <person name="Takahashi H."/>
        </authorList>
    </citation>
    <scope>NUCLEOTIDE SEQUENCE</scope>
    <source>
        <strain evidence="5">Kochi</strain>
    </source>
</reference>
<dbReference type="GO" id="GO:0016477">
    <property type="term" value="P:cell migration"/>
    <property type="evidence" value="ECO:0007669"/>
    <property type="project" value="TreeGrafter"/>
</dbReference>
<evidence type="ECO:0000313" key="5">
    <source>
        <dbReference type="EMBL" id="GLD68523.1"/>
    </source>
</evidence>
<keyword evidence="6" id="KW-1185">Reference proteome</keyword>
<dbReference type="GO" id="GO:0008013">
    <property type="term" value="F:beta-catenin binding"/>
    <property type="evidence" value="ECO:0007669"/>
    <property type="project" value="TreeGrafter"/>
</dbReference>
<dbReference type="InterPro" id="IPR036723">
    <property type="entry name" value="Alpha-catenin/vinculin-like_sf"/>
</dbReference>
<dbReference type="GO" id="GO:0005737">
    <property type="term" value="C:cytoplasm"/>
    <property type="evidence" value="ECO:0007669"/>
    <property type="project" value="UniProtKB-SubCell"/>
</dbReference>
<dbReference type="GO" id="GO:0016342">
    <property type="term" value="C:catenin complex"/>
    <property type="evidence" value="ECO:0007669"/>
    <property type="project" value="TreeGrafter"/>
</dbReference>
<evidence type="ECO:0000256" key="3">
    <source>
        <dbReference type="ARBA" id="ARBA00022490"/>
    </source>
</evidence>
<dbReference type="InterPro" id="IPR006077">
    <property type="entry name" value="Vinculin/catenin"/>
</dbReference>
<dbReference type="PANTHER" id="PTHR18914">
    <property type="entry name" value="ALPHA CATENIN"/>
    <property type="match status" value="1"/>
</dbReference>
<evidence type="ECO:0000256" key="2">
    <source>
        <dbReference type="ARBA" id="ARBA00008376"/>
    </source>
</evidence>
<comment type="caution">
    <text evidence="5">The sequence shown here is derived from an EMBL/GenBank/DDBJ whole genome shotgun (WGS) entry which is preliminary data.</text>
</comment>
<dbReference type="AlphaFoldDB" id="A0AAD3RGV5"/>
<dbReference type="Gene3D" id="1.20.120.230">
    <property type="entry name" value="Alpha-catenin/vinculin-like"/>
    <property type="match status" value="1"/>
</dbReference>
<name>A0AAD3RGV5_LATJO</name>
<proteinExistence type="inferred from homology"/>
<dbReference type="GO" id="GO:0005912">
    <property type="term" value="C:adherens junction"/>
    <property type="evidence" value="ECO:0007669"/>
    <property type="project" value="TreeGrafter"/>
</dbReference>
<dbReference type="GO" id="GO:0098609">
    <property type="term" value="P:cell-cell adhesion"/>
    <property type="evidence" value="ECO:0007669"/>
    <property type="project" value="TreeGrafter"/>
</dbReference>
<protein>
    <submittedName>
        <fullName evidence="5">Uncharacterized protein</fullName>
    </submittedName>
</protein>
<organism evidence="5 6">
    <name type="scientific">Lates japonicus</name>
    <name type="common">Japanese lates</name>
    <dbReference type="NCBI Taxonomy" id="270547"/>
    <lineage>
        <taxon>Eukaryota</taxon>
        <taxon>Metazoa</taxon>
        <taxon>Chordata</taxon>
        <taxon>Craniata</taxon>
        <taxon>Vertebrata</taxon>
        <taxon>Euteleostomi</taxon>
        <taxon>Actinopterygii</taxon>
        <taxon>Neopterygii</taxon>
        <taxon>Teleostei</taxon>
        <taxon>Neoteleostei</taxon>
        <taxon>Acanthomorphata</taxon>
        <taxon>Carangaria</taxon>
        <taxon>Carangaria incertae sedis</taxon>
        <taxon>Centropomidae</taxon>
        <taxon>Lates</taxon>
    </lineage>
</organism>
<dbReference type="Gene3D" id="1.20.120.810">
    <property type="entry name" value="Vinculin, Vh2 four-helix bundle"/>
    <property type="match status" value="1"/>
</dbReference>
<dbReference type="PANTHER" id="PTHR18914:SF30">
    <property type="entry name" value="VINCULIN_ALPHA-CATENIN FAMILY MEMBER 1"/>
    <property type="match status" value="1"/>
</dbReference>
<dbReference type="SUPFAM" id="SSF47220">
    <property type="entry name" value="alpha-catenin/vinculin-like"/>
    <property type="match status" value="2"/>
</dbReference>
<dbReference type="EMBL" id="BRZM01000139">
    <property type="protein sequence ID" value="GLD68523.1"/>
    <property type="molecule type" value="Genomic_DNA"/>
</dbReference>
<evidence type="ECO:0000256" key="4">
    <source>
        <dbReference type="SAM" id="MobiDB-lite"/>
    </source>
</evidence>
<comment type="similarity">
    <text evidence="2">Belongs to the vinculin/alpha-catenin family.</text>
</comment>
<comment type="subcellular location">
    <subcellularLocation>
        <location evidence="1">Cytoplasm</location>
    </subcellularLocation>
</comment>
<dbReference type="Pfam" id="PF01044">
    <property type="entry name" value="Vinculin"/>
    <property type="match status" value="2"/>
</dbReference>
<evidence type="ECO:0000313" key="6">
    <source>
        <dbReference type="Proteomes" id="UP001279410"/>
    </source>
</evidence>
<gene>
    <name evidence="5" type="ORF">AKAME5_001983600</name>
</gene>
<feature type="region of interest" description="Disordered" evidence="4">
    <location>
        <begin position="531"/>
        <end position="567"/>
    </location>
</feature>
<dbReference type="GO" id="GO:0051015">
    <property type="term" value="F:actin filament binding"/>
    <property type="evidence" value="ECO:0007669"/>
    <property type="project" value="InterPro"/>
</dbReference>
<keyword evidence="3" id="KW-0963">Cytoplasm</keyword>